<name>A0A9D7SQB5_9BACT</name>
<dbReference type="Proteomes" id="UP000808337">
    <property type="component" value="Unassembled WGS sequence"/>
</dbReference>
<reference evidence="2 3" key="1">
    <citation type="submission" date="2020-10" db="EMBL/GenBank/DDBJ databases">
        <title>Connecting structure to function with the recovery of over 1000 high-quality activated sludge metagenome-assembled genomes encoding full-length rRNA genes using long-read sequencing.</title>
        <authorList>
            <person name="Singleton C.M."/>
            <person name="Petriglieri F."/>
            <person name="Kristensen J.M."/>
            <person name="Kirkegaard R.H."/>
            <person name="Michaelsen T.Y."/>
            <person name="Andersen M.H."/>
            <person name="Karst S.M."/>
            <person name="Dueholm M.S."/>
            <person name="Nielsen P.H."/>
            <person name="Albertsen M."/>
        </authorList>
    </citation>
    <scope>NUCLEOTIDE SEQUENCE [LARGE SCALE GENOMIC DNA]</scope>
    <source>
        <strain evidence="2">Ribe_18-Q3-R11-54_MAXAC.273</strain>
    </source>
</reference>
<proteinExistence type="predicted"/>
<keyword evidence="1" id="KW-1133">Transmembrane helix</keyword>
<sequence>MKDQNPFKEKLHNYTLPVRDDIWKNVEANLPVKRRRLPFLWLSLAGFLLIGASSISLSLLHKPIIPAATPENKSIEEIQNTNPTNVENTIVSEAPKQSLKESSVVQEAKASASGKNQYGKTRAKLFTDKVVGKNSISSNLALTDYAVTGNTSFSKEVNVIDGIQTLDITLLDKKVISNKISKIKPDPSCYKFRGKNGKKLLSVDVFGTPGFAPRSFESAEGGTSPYATARNQTEKSQYAFGAGARVNLNLEQGFAVRLGVMYEQIGDIFNYTDPAATQQHMVIDSFFAADGTFLYSQATTVTILGTLIKKIHNRYTHLDIPLVLSYELPMGRSTLMVNAGPVLNLTSAVRGQILDVSLNPVHITPGEPDELKAYKNNLGLSIYIGAGALFPLTDNISALVEPRLLYRINPVTLDTYPLKEHRSFAGLNLGIRYHFN</sequence>
<organism evidence="2 3">
    <name type="scientific">Candidatus Opimibacter skivensis</name>
    <dbReference type="NCBI Taxonomy" id="2982028"/>
    <lineage>
        <taxon>Bacteria</taxon>
        <taxon>Pseudomonadati</taxon>
        <taxon>Bacteroidota</taxon>
        <taxon>Saprospiria</taxon>
        <taxon>Saprospirales</taxon>
        <taxon>Saprospiraceae</taxon>
        <taxon>Candidatus Opimibacter</taxon>
    </lineage>
</organism>
<evidence type="ECO:0000256" key="1">
    <source>
        <dbReference type="SAM" id="Phobius"/>
    </source>
</evidence>
<gene>
    <name evidence="2" type="ORF">IPP15_01630</name>
</gene>
<keyword evidence="1" id="KW-0472">Membrane</keyword>
<protein>
    <recommendedName>
        <fullName evidence="4">Outer membrane protein beta-barrel domain-containing protein</fullName>
    </recommendedName>
</protein>
<evidence type="ECO:0008006" key="4">
    <source>
        <dbReference type="Google" id="ProtNLM"/>
    </source>
</evidence>
<comment type="caution">
    <text evidence="2">The sequence shown here is derived from an EMBL/GenBank/DDBJ whole genome shotgun (WGS) entry which is preliminary data.</text>
</comment>
<keyword evidence="1" id="KW-0812">Transmembrane</keyword>
<evidence type="ECO:0000313" key="3">
    <source>
        <dbReference type="Proteomes" id="UP000808337"/>
    </source>
</evidence>
<dbReference type="AlphaFoldDB" id="A0A9D7SQB5"/>
<accession>A0A9D7SQB5</accession>
<dbReference type="EMBL" id="JADKGY010000001">
    <property type="protein sequence ID" value="MBK9981122.1"/>
    <property type="molecule type" value="Genomic_DNA"/>
</dbReference>
<evidence type="ECO:0000313" key="2">
    <source>
        <dbReference type="EMBL" id="MBK9981122.1"/>
    </source>
</evidence>
<feature type="transmembrane region" description="Helical" evidence="1">
    <location>
        <begin position="39"/>
        <end position="60"/>
    </location>
</feature>